<dbReference type="PANTHER" id="PTHR42839:SF2">
    <property type="entry name" value="ISOCHORISMATE SYNTHASE ENTC"/>
    <property type="match status" value="1"/>
</dbReference>
<gene>
    <name evidence="3" type="ORF">M4486_19325</name>
</gene>
<feature type="domain" description="Chorismate-utilising enzyme C-terminal" evidence="2">
    <location>
        <begin position="191"/>
        <end position="440"/>
    </location>
</feature>
<keyword evidence="4" id="KW-1185">Reference proteome</keyword>
<evidence type="ECO:0000256" key="1">
    <source>
        <dbReference type="SAM" id="MobiDB-lite"/>
    </source>
</evidence>
<dbReference type="InterPro" id="IPR015890">
    <property type="entry name" value="Chorismate_C"/>
</dbReference>
<dbReference type="RefSeq" id="WP_249478936.1">
    <property type="nucleotide sequence ID" value="NZ_CP097218.1"/>
</dbReference>
<proteinExistence type="predicted"/>
<name>A0ABY4N7K1_9MICO</name>
<dbReference type="Gene3D" id="3.60.120.10">
    <property type="entry name" value="Anthranilate synthase"/>
    <property type="match status" value="1"/>
</dbReference>
<sequence>MSTSEPVPDPSAVAAHSAPDAPRAHAGSAATPALRVRTLRLEDEIDLPAHLPRDLTAAWLRHGQGMVGIGTAWTCTTSGPDRFEDASARFRELAAAARIDDEVGTRGSGLIAFGSFSYSASSPRPSTLLVPRAILGVLDNDPFLTLVDVLDEQEDAPDAAGAAPTDWRDLFPSTPRAERTRVQIDPDHTPDEYQELVRRALGMIEEGRAQKIVLSESSTVHLEQAQPVATLLSRLAESYPTTWVYHLSDVIGATPEMLADTEHGRLFSRVLAGSRPVAEGSELAEQDRRAFRSDAKELAEHAFAIDSVTSRLADLTTEITASAEPFVLRLPGLEHLASDVAGELREGVTSLDVAGRLHPSAAVSGTPREAADAAIAELEVRDRGGYASPVGWMDAEGDGQWAIALRMAHLETPTRVRVQSGGGLVAGSDPVLEHAEALAKSRPVLRAIGRPED</sequence>
<feature type="region of interest" description="Disordered" evidence="1">
    <location>
        <begin position="1"/>
        <end position="29"/>
    </location>
</feature>
<dbReference type="Pfam" id="PF00425">
    <property type="entry name" value="Chorismate_bind"/>
    <property type="match status" value="1"/>
</dbReference>
<evidence type="ECO:0000313" key="4">
    <source>
        <dbReference type="Proteomes" id="UP001055868"/>
    </source>
</evidence>
<accession>A0ABY4N7K1</accession>
<dbReference type="PANTHER" id="PTHR42839">
    <property type="entry name" value="ISOCHORISMATE SYNTHASE ENTC"/>
    <property type="match status" value="1"/>
</dbReference>
<reference evidence="3" key="1">
    <citation type="submission" date="2022-05" db="EMBL/GenBank/DDBJ databases">
        <title>Genomic analysis of Brachybacterium sp. CBA3104.</title>
        <authorList>
            <person name="Roh S.W."/>
            <person name="Kim Y.B."/>
            <person name="Kim Y."/>
        </authorList>
    </citation>
    <scope>NUCLEOTIDE SEQUENCE</scope>
    <source>
        <strain evidence="3">CBA3104</strain>
    </source>
</reference>
<organism evidence="3 4">
    <name type="scientific">Brachybacterium kimchii</name>
    <dbReference type="NCBI Taxonomy" id="2942909"/>
    <lineage>
        <taxon>Bacteria</taxon>
        <taxon>Bacillati</taxon>
        <taxon>Actinomycetota</taxon>
        <taxon>Actinomycetes</taxon>
        <taxon>Micrococcales</taxon>
        <taxon>Dermabacteraceae</taxon>
        <taxon>Brachybacterium</taxon>
    </lineage>
</organism>
<dbReference type="EMBL" id="CP097218">
    <property type="protein sequence ID" value="UQN29752.1"/>
    <property type="molecule type" value="Genomic_DNA"/>
</dbReference>
<evidence type="ECO:0000259" key="2">
    <source>
        <dbReference type="Pfam" id="PF00425"/>
    </source>
</evidence>
<dbReference type="InterPro" id="IPR005801">
    <property type="entry name" value="ADC_synthase"/>
</dbReference>
<protein>
    <submittedName>
        <fullName evidence="3">Chorismate-binding protein</fullName>
    </submittedName>
</protein>
<dbReference type="SUPFAM" id="SSF56322">
    <property type="entry name" value="ADC synthase"/>
    <property type="match status" value="1"/>
</dbReference>
<evidence type="ECO:0000313" key="3">
    <source>
        <dbReference type="EMBL" id="UQN29752.1"/>
    </source>
</evidence>
<dbReference type="Proteomes" id="UP001055868">
    <property type="component" value="Chromosome"/>
</dbReference>